<feature type="domain" description="Enoyl reductase (ER)" evidence="2">
    <location>
        <begin position="11"/>
        <end position="302"/>
    </location>
</feature>
<dbReference type="Gene3D" id="3.40.50.720">
    <property type="entry name" value="NAD(P)-binding Rossmann-like Domain"/>
    <property type="match status" value="1"/>
</dbReference>
<evidence type="ECO:0000313" key="3">
    <source>
        <dbReference type="EMBL" id="MYR32416.1"/>
    </source>
</evidence>
<dbReference type="AlphaFoldDB" id="A0A7K2IRB1"/>
<evidence type="ECO:0000256" key="1">
    <source>
        <dbReference type="ARBA" id="ARBA00022857"/>
    </source>
</evidence>
<sequence>MALAAFYTEYGDSDVLQVSELPVPEPGPGEVQVRVSYASVNPVDIKIRTGMLGDGGPLQGTTITGMDVAGTVERVGAGVTGFSPGDRVAGLSPSGAAAELVNTYAATLVHVPGSVDLRVASTIGVGGSTAVRALGLTGVSRGDTILVDGASGGVGTFLTQLAIARGATVVGTASQANHAHLRELGVVPIEYGEGWQARARAATDRPFDAAFDLVTGGKFRDFRALSSETAPIATLVDPEVPEQGGILVTGMEPGFEHALQEVMDAIADGGLRVPIAREFPLSEIAAAQDLVADGHTRGKVIVSVA</sequence>
<dbReference type="Pfam" id="PF08240">
    <property type="entry name" value="ADH_N"/>
    <property type="match status" value="1"/>
</dbReference>
<dbReference type="InterPro" id="IPR036291">
    <property type="entry name" value="NAD(P)-bd_dom_sf"/>
</dbReference>
<dbReference type="InterPro" id="IPR011032">
    <property type="entry name" value="GroES-like_sf"/>
</dbReference>
<accession>A0A7K2IRB1</accession>
<dbReference type="Pfam" id="PF13602">
    <property type="entry name" value="ADH_zinc_N_2"/>
    <property type="match status" value="1"/>
</dbReference>
<dbReference type="InterPro" id="IPR051603">
    <property type="entry name" value="Zinc-ADH_QOR/CCCR"/>
</dbReference>
<dbReference type="Gene3D" id="3.90.180.10">
    <property type="entry name" value="Medium-chain alcohol dehydrogenases, catalytic domain"/>
    <property type="match status" value="1"/>
</dbReference>
<dbReference type="InterPro" id="IPR020843">
    <property type="entry name" value="ER"/>
</dbReference>
<dbReference type="SUPFAM" id="SSF50129">
    <property type="entry name" value="GroES-like"/>
    <property type="match status" value="1"/>
</dbReference>
<gene>
    <name evidence="3" type="ORF">GTW20_09055</name>
</gene>
<protein>
    <submittedName>
        <fullName evidence="3">Zinc-binding dehydrogenase</fullName>
    </submittedName>
</protein>
<evidence type="ECO:0000313" key="4">
    <source>
        <dbReference type="Proteomes" id="UP000467124"/>
    </source>
</evidence>
<dbReference type="PANTHER" id="PTHR44154">
    <property type="entry name" value="QUINONE OXIDOREDUCTASE"/>
    <property type="match status" value="1"/>
</dbReference>
<keyword evidence="1" id="KW-0521">NADP</keyword>
<dbReference type="InterPro" id="IPR013154">
    <property type="entry name" value="ADH-like_N"/>
</dbReference>
<dbReference type="SMART" id="SM00829">
    <property type="entry name" value="PKS_ER"/>
    <property type="match status" value="1"/>
</dbReference>
<dbReference type="PANTHER" id="PTHR44154:SF1">
    <property type="entry name" value="QUINONE OXIDOREDUCTASE"/>
    <property type="match status" value="1"/>
</dbReference>
<reference evidence="3 4" key="1">
    <citation type="journal article" date="2019" name="Nat. Commun.">
        <title>The antimicrobial potential of Streptomyces from insect microbiomes.</title>
        <authorList>
            <person name="Chevrette M.G."/>
            <person name="Carlson C.M."/>
            <person name="Ortega H.E."/>
            <person name="Thomas C."/>
            <person name="Ananiev G.E."/>
            <person name="Barns K.J."/>
            <person name="Book A.J."/>
            <person name="Cagnazzo J."/>
            <person name="Carlos C."/>
            <person name="Flanigan W."/>
            <person name="Grubbs K.J."/>
            <person name="Horn H.A."/>
            <person name="Hoffmann F.M."/>
            <person name="Klassen J.L."/>
            <person name="Knack J.J."/>
            <person name="Lewin G.R."/>
            <person name="McDonald B.R."/>
            <person name="Muller L."/>
            <person name="Melo W.G.P."/>
            <person name="Pinto-Tomas A.A."/>
            <person name="Schmitz A."/>
            <person name="Wendt-Pienkowski E."/>
            <person name="Wildman S."/>
            <person name="Zhao M."/>
            <person name="Zhang F."/>
            <person name="Bugni T.S."/>
            <person name="Andes D.R."/>
            <person name="Pupo M.T."/>
            <person name="Currie C.R."/>
        </authorList>
    </citation>
    <scope>NUCLEOTIDE SEQUENCE [LARGE SCALE GENOMIC DNA]</scope>
    <source>
        <strain evidence="3 4">SID5840</strain>
    </source>
</reference>
<name>A0A7K2IRB1_9ACTN</name>
<dbReference type="EMBL" id="WWHY01000001">
    <property type="protein sequence ID" value="MYR32416.1"/>
    <property type="molecule type" value="Genomic_DNA"/>
</dbReference>
<dbReference type="GO" id="GO:0016491">
    <property type="term" value="F:oxidoreductase activity"/>
    <property type="evidence" value="ECO:0007669"/>
    <property type="project" value="InterPro"/>
</dbReference>
<dbReference type="Proteomes" id="UP000467124">
    <property type="component" value="Unassembled WGS sequence"/>
</dbReference>
<dbReference type="SUPFAM" id="SSF51735">
    <property type="entry name" value="NAD(P)-binding Rossmann-fold domains"/>
    <property type="match status" value="1"/>
</dbReference>
<proteinExistence type="predicted"/>
<evidence type="ECO:0000259" key="2">
    <source>
        <dbReference type="SMART" id="SM00829"/>
    </source>
</evidence>
<dbReference type="CDD" id="cd05289">
    <property type="entry name" value="MDR_like_2"/>
    <property type="match status" value="1"/>
</dbReference>
<comment type="caution">
    <text evidence="3">The sequence shown here is derived from an EMBL/GenBank/DDBJ whole genome shotgun (WGS) entry which is preliminary data.</text>
</comment>
<organism evidence="3 4">
    <name type="scientific">Nocardiopsis alba</name>
    <dbReference type="NCBI Taxonomy" id="53437"/>
    <lineage>
        <taxon>Bacteria</taxon>
        <taxon>Bacillati</taxon>
        <taxon>Actinomycetota</taxon>
        <taxon>Actinomycetes</taxon>
        <taxon>Streptosporangiales</taxon>
        <taxon>Nocardiopsidaceae</taxon>
        <taxon>Nocardiopsis</taxon>
    </lineage>
</organism>